<keyword evidence="2" id="KW-0808">Transferase</keyword>
<evidence type="ECO:0000313" key="2">
    <source>
        <dbReference type="EMBL" id="KAK1875764.1"/>
    </source>
</evidence>
<feature type="region of interest" description="Disordered" evidence="1">
    <location>
        <begin position="16"/>
        <end position="47"/>
    </location>
</feature>
<proteinExistence type="predicted"/>
<comment type="caution">
    <text evidence="2">The sequence shown here is derived from an EMBL/GenBank/DDBJ whole genome shotgun (WGS) entry which is preliminary data.</text>
</comment>
<protein>
    <submittedName>
        <fullName evidence="2">Diacylglycerol kinase zeta</fullName>
    </submittedName>
</protein>
<sequence length="85" mass="9461">MDTFFRRHFKRKEAALLPLSKARRRSNAGLPSGALTQRRRSSAHLQPAHLGKGVWACEGGGACEEAELQHKQPQVHCGENREEAT</sequence>
<keyword evidence="2" id="KW-0418">Kinase</keyword>
<dbReference type="EMBL" id="JASDAP010000079">
    <property type="protein sequence ID" value="KAK1875764.1"/>
    <property type="molecule type" value="Genomic_DNA"/>
</dbReference>
<organism evidence="2 3">
    <name type="scientific">Dissostichus eleginoides</name>
    <name type="common">Patagonian toothfish</name>
    <name type="synonym">Dissostichus amissus</name>
    <dbReference type="NCBI Taxonomy" id="100907"/>
    <lineage>
        <taxon>Eukaryota</taxon>
        <taxon>Metazoa</taxon>
        <taxon>Chordata</taxon>
        <taxon>Craniata</taxon>
        <taxon>Vertebrata</taxon>
        <taxon>Euteleostomi</taxon>
        <taxon>Actinopterygii</taxon>
        <taxon>Neopterygii</taxon>
        <taxon>Teleostei</taxon>
        <taxon>Neoteleostei</taxon>
        <taxon>Acanthomorphata</taxon>
        <taxon>Eupercaria</taxon>
        <taxon>Perciformes</taxon>
        <taxon>Notothenioidei</taxon>
        <taxon>Nototheniidae</taxon>
        <taxon>Dissostichus</taxon>
    </lineage>
</organism>
<evidence type="ECO:0000313" key="3">
    <source>
        <dbReference type="Proteomes" id="UP001228049"/>
    </source>
</evidence>
<keyword evidence="3" id="KW-1185">Reference proteome</keyword>
<gene>
    <name evidence="2" type="ORF">KUDE01_015665</name>
</gene>
<name>A0AAD9ERQ4_DISEL</name>
<dbReference type="GO" id="GO:0016301">
    <property type="term" value="F:kinase activity"/>
    <property type="evidence" value="ECO:0007669"/>
    <property type="project" value="UniProtKB-KW"/>
</dbReference>
<dbReference type="AlphaFoldDB" id="A0AAD9ERQ4"/>
<evidence type="ECO:0000256" key="1">
    <source>
        <dbReference type="SAM" id="MobiDB-lite"/>
    </source>
</evidence>
<reference evidence="2" key="1">
    <citation type="submission" date="2023-04" db="EMBL/GenBank/DDBJ databases">
        <title>Chromosome-level genome of Chaenocephalus aceratus.</title>
        <authorList>
            <person name="Park H."/>
        </authorList>
    </citation>
    <scope>NUCLEOTIDE SEQUENCE</scope>
    <source>
        <strain evidence="2">DE</strain>
        <tissue evidence="2">Muscle</tissue>
    </source>
</reference>
<dbReference type="Proteomes" id="UP001228049">
    <property type="component" value="Unassembled WGS sequence"/>
</dbReference>
<accession>A0AAD9ERQ4</accession>